<dbReference type="GO" id="GO:0003677">
    <property type="term" value="F:DNA binding"/>
    <property type="evidence" value="ECO:0007669"/>
    <property type="project" value="InterPro"/>
</dbReference>
<evidence type="ECO:0000313" key="2">
    <source>
        <dbReference type="Proteomes" id="UP000727506"/>
    </source>
</evidence>
<dbReference type="AlphaFoldDB" id="A0A943UZ66"/>
<evidence type="ECO:0000313" key="1">
    <source>
        <dbReference type="EMBL" id="MBS6940303.1"/>
    </source>
</evidence>
<gene>
    <name evidence="1" type="ORF">KH142_02260</name>
</gene>
<dbReference type="EMBL" id="JAGZSV010000022">
    <property type="protein sequence ID" value="MBS6940303.1"/>
    <property type="molecule type" value="Genomic_DNA"/>
</dbReference>
<dbReference type="InterPro" id="IPR010982">
    <property type="entry name" value="Lambda_DNA-bd_dom_sf"/>
</dbReference>
<dbReference type="CDD" id="cd00093">
    <property type="entry name" value="HTH_XRE"/>
    <property type="match status" value="1"/>
</dbReference>
<reference evidence="1" key="1">
    <citation type="submission" date="2021-02" db="EMBL/GenBank/DDBJ databases">
        <title>Infant gut strain persistence is associated with maternal origin, phylogeny, and functional potential including surface adhesion and iron acquisition.</title>
        <authorList>
            <person name="Lou Y.C."/>
        </authorList>
    </citation>
    <scope>NUCLEOTIDE SEQUENCE</scope>
    <source>
        <strain evidence="1">L2_039_000G1_dasL2_039_000G1_concoct_11</strain>
    </source>
</reference>
<organism evidence="1 2">
    <name type="scientific">Slackia piriformis</name>
    <dbReference type="NCBI Taxonomy" id="626934"/>
    <lineage>
        <taxon>Bacteria</taxon>
        <taxon>Bacillati</taxon>
        <taxon>Actinomycetota</taxon>
        <taxon>Coriobacteriia</taxon>
        <taxon>Eggerthellales</taxon>
        <taxon>Eggerthellaceae</taxon>
        <taxon>Slackia</taxon>
    </lineage>
</organism>
<dbReference type="InterPro" id="IPR001387">
    <property type="entry name" value="Cro/C1-type_HTH"/>
</dbReference>
<comment type="caution">
    <text evidence="1">The sequence shown here is derived from an EMBL/GenBank/DDBJ whole genome shotgun (WGS) entry which is preliminary data.</text>
</comment>
<protein>
    <submittedName>
        <fullName evidence="1">Helix-turn-helix transcriptional regulator</fullName>
    </submittedName>
</protein>
<name>A0A943UZ66_9ACTN</name>
<proteinExistence type="predicted"/>
<sequence length="154" mass="17649">MERSKPAGRKRRKRRVKEPLTEELLDELLSSSDPAKFAKKHRIGEPSLADCLNGLLDEKGLERIDVVRAAGINETFGYQIFKGQRNPSRDKVLQIAFAMGLDLRETNRLLRVSGASDLYCKNRRDAILIFCLDKGYSLRKTDEELYRFGEETLC</sequence>
<accession>A0A943UZ66</accession>
<dbReference type="SUPFAM" id="SSF47413">
    <property type="entry name" value="lambda repressor-like DNA-binding domains"/>
    <property type="match status" value="1"/>
</dbReference>
<dbReference type="Proteomes" id="UP000727506">
    <property type="component" value="Unassembled WGS sequence"/>
</dbReference>